<feature type="non-terminal residue" evidence="5">
    <location>
        <position position="1"/>
    </location>
</feature>
<proteinExistence type="predicted"/>
<dbReference type="OrthoDB" id="438641at2759"/>
<name>A0A7R8XJE9_9CRUS</name>
<dbReference type="PANTHER" id="PTHR46402">
    <property type="entry name" value="SET AND MYND DOMAIN-CONTAINING PROTEIN 5"/>
    <property type="match status" value="1"/>
</dbReference>
<feature type="domain" description="SET" evidence="4">
    <location>
        <begin position="171"/>
        <end position="496"/>
    </location>
</feature>
<sequence>VINCELVCWPKRATVLVIRLKVLKLRRCGIVEASVKKMVLPVSMFGKGLAALEYLDICENWIPGKSIVRILKFPRIATIVFSEPYGSFERELESHGFTLKEDVEVPLPRTAGWLDEYYDNKFKAVPVPLSSTAKSFYGGNTDMLNLSRIKSKMAASSAALHVPSDHAFSSPSVEVQFIGQEKGRGLFSCKSFNKGDVIFREQPIVCSQFLWNETYKYAACEYCLKPLETAEENVRRLCNRPDIILPFPELCILDKFSITSCPNCEKRYCCSYCQQRAWTEYHETLCLRGTKSSLSHHPLVQLQEAWKQMHYPPETGSIMLLCKMIARVLQSEDKMAMMGAFMQMCHLIEAESMELTHKLLGEEFQSHLDLLHSSIQKSFQSPDIHLWLTPGGFRSLVALVGRNGQGIGTITGKEELLPRYLNQASHRKRNCMKKLNQAMVGSFLDTEGSGLYSIQSCINHSCVPNAEITFPDNNSTLAVVALQDIPEGTEILISYLDECTLKRKWKTRNSFLRENYLFSCDCERCRNESQMSSTCDDDRP</sequence>
<evidence type="ECO:0000256" key="2">
    <source>
        <dbReference type="ARBA" id="ARBA00022679"/>
    </source>
</evidence>
<evidence type="ECO:0000259" key="4">
    <source>
        <dbReference type="PROSITE" id="PS50280"/>
    </source>
</evidence>
<dbReference type="GO" id="GO:0032259">
    <property type="term" value="P:methylation"/>
    <property type="evidence" value="ECO:0007669"/>
    <property type="project" value="UniProtKB-KW"/>
</dbReference>
<evidence type="ECO:0000313" key="6">
    <source>
        <dbReference type="Proteomes" id="UP000677054"/>
    </source>
</evidence>
<dbReference type="Gene3D" id="1.10.220.160">
    <property type="match status" value="1"/>
</dbReference>
<organism evidence="5">
    <name type="scientific">Darwinula stevensoni</name>
    <dbReference type="NCBI Taxonomy" id="69355"/>
    <lineage>
        <taxon>Eukaryota</taxon>
        <taxon>Metazoa</taxon>
        <taxon>Ecdysozoa</taxon>
        <taxon>Arthropoda</taxon>
        <taxon>Crustacea</taxon>
        <taxon>Oligostraca</taxon>
        <taxon>Ostracoda</taxon>
        <taxon>Podocopa</taxon>
        <taxon>Podocopida</taxon>
        <taxon>Darwinulocopina</taxon>
        <taxon>Darwinuloidea</taxon>
        <taxon>Darwinulidae</taxon>
        <taxon>Darwinula</taxon>
    </lineage>
</organism>
<dbReference type="PROSITE" id="PS50280">
    <property type="entry name" value="SET"/>
    <property type="match status" value="1"/>
</dbReference>
<dbReference type="GO" id="GO:0042799">
    <property type="term" value="F:histone H4K20 methyltransferase activity"/>
    <property type="evidence" value="ECO:0007669"/>
    <property type="project" value="TreeGrafter"/>
</dbReference>
<dbReference type="Gene3D" id="2.170.270.10">
    <property type="entry name" value="SET domain"/>
    <property type="match status" value="2"/>
</dbReference>
<dbReference type="Pfam" id="PF00856">
    <property type="entry name" value="SET"/>
    <property type="match status" value="1"/>
</dbReference>
<dbReference type="SMART" id="SM00317">
    <property type="entry name" value="SET"/>
    <property type="match status" value="1"/>
</dbReference>
<dbReference type="EMBL" id="LR901520">
    <property type="protein sequence ID" value="CAD7248800.1"/>
    <property type="molecule type" value="Genomic_DNA"/>
</dbReference>
<reference evidence="5" key="1">
    <citation type="submission" date="2020-11" db="EMBL/GenBank/DDBJ databases">
        <authorList>
            <person name="Tran Van P."/>
        </authorList>
    </citation>
    <scope>NUCLEOTIDE SEQUENCE</scope>
</reference>
<evidence type="ECO:0000256" key="3">
    <source>
        <dbReference type="ARBA" id="ARBA00022691"/>
    </source>
</evidence>
<dbReference type="Gene3D" id="6.10.140.2220">
    <property type="match status" value="1"/>
</dbReference>
<keyword evidence="3" id="KW-0949">S-adenosyl-L-methionine</keyword>
<protein>
    <recommendedName>
        <fullName evidence="4">SET domain-containing protein</fullName>
    </recommendedName>
</protein>
<dbReference type="Proteomes" id="UP000677054">
    <property type="component" value="Unassembled WGS sequence"/>
</dbReference>
<dbReference type="AlphaFoldDB" id="A0A7R8XJE9"/>
<dbReference type="EMBL" id="CAJPEV010002003">
    <property type="protein sequence ID" value="CAG0895262.1"/>
    <property type="molecule type" value="Genomic_DNA"/>
</dbReference>
<keyword evidence="6" id="KW-1185">Reference proteome</keyword>
<keyword evidence="2" id="KW-0808">Transferase</keyword>
<dbReference type="PANTHER" id="PTHR46402:SF2">
    <property type="entry name" value="HISTONE-LYSINE N-TRIMETHYLTRANSFERASE SMYD5"/>
    <property type="match status" value="1"/>
</dbReference>
<evidence type="ECO:0000313" key="5">
    <source>
        <dbReference type="EMBL" id="CAD7248800.1"/>
    </source>
</evidence>
<dbReference type="InterPro" id="IPR046341">
    <property type="entry name" value="SET_dom_sf"/>
</dbReference>
<dbReference type="GO" id="GO:0045814">
    <property type="term" value="P:negative regulation of gene expression, epigenetic"/>
    <property type="evidence" value="ECO:0007669"/>
    <property type="project" value="TreeGrafter"/>
</dbReference>
<gene>
    <name evidence="5" type="ORF">DSTB1V02_LOCUS8608</name>
</gene>
<evidence type="ECO:0000256" key="1">
    <source>
        <dbReference type="ARBA" id="ARBA00022603"/>
    </source>
</evidence>
<accession>A0A7R8XJE9</accession>
<dbReference type="InterPro" id="IPR001214">
    <property type="entry name" value="SET_dom"/>
</dbReference>
<keyword evidence="1" id="KW-0489">Methyltransferase</keyword>
<dbReference type="SUPFAM" id="SSF82199">
    <property type="entry name" value="SET domain"/>
    <property type="match status" value="1"/>
</dbReference>